<feature type="compositionally biased region" description="Polar residues" evidence="1">
    <location>
        <begin position="60"/>
        <end position="73"/>
    </location>
</feature>
<reference evidence="3" key="1">
    <citation type="submission" date="2022-01" db="EMBL/GenBank/DDBJ databases">
        <title>Genome Sequence Resource for Two Populations of Ditylenchus destructor, the Migratory Endoparasitic Phytonematode.</title>
        <authorList>
            <person name="Zhang H."/>
            <person name="Lin R."/>
            <person name="Xie B."/>
        </authorList>
    </citation>
    <scope>NUCLEOTIDE SEQUENCE</scope>
    <source>
        <strain evidence="3">BazhouSP</strain>
    </source>
</reference>
<evidence type="ECO:0000256" key="1">
    <source>
        <dbReference type="SAM" id="MobiDB-lite"/>
    </source>
</evidence>
<feature type="compositionally biased region" description="Polar residues" evidence="1">
    <location>
        <begin position="229"/>
        <end position="240"/>
    </location>
</feature>
<evidence type="ECO:0000256" key="2">
    <source>
        <dbReference type="SAM" id="SignalP"/>
    </source>
</evidence>
<proteinExistence type="predicted"/>
<keyword evidence="2" id="KW-0732">Signal</keyword>
<feature type="signal peptide" evidence="2">
    <location>
        <begin position="1"/>
        <end position="17"/>
    </location>
</feature>
<feature type="region of interest" description="Disordered" evidence="1">
    <location>
        <begin position="195"/>
        <end position="311"/>
    </location>
</feature>
<gene>
    <name evidence="3" type="ORF">DdX_03609</name>
</gene>
<dbReference type="Proteomes" id="UP001201812">
    <property type="component" value="Unassembled WGS sequence"/>
</dbReference>
<evidence type="ECO:0000313" key="4">
    <source>
        <dbReference type="Proteomes" id="UP001201812"/>
    </source>
</evidence>
<feature type="compositionally biased region" description="Basic residues" evidence="1">
    <location>
        <begin position="211"/>
        <end position="220"/>
    </location>
</feature>
<organism evidence="3 4">
    <name type="scientific">Ditylenchus destructor</name>
    <dbReference type="NCBI Taxonomy" id="166010"/>
    <lineage>
        <taxon>Eukaryota</taxon>
        <taxon>Metazoa</taxon>
        <taxon>Ecdysozoa</taxon>
        <taxon>Nematoda</taxon>
        <taxon>Chromadorea</taxon>
        <taxon>Rhabditida</taxon>
        <taxon>Tylenchina</taxon>
        <taxon>Tylenchomorpha</taxon>
        <taxon>Sphaerularioidea</taxon>
        <taxon>Anguinidae</taxon>
        <taxon>Anguininae</taxon>
        <taxon>Ditylenchus</taxon>
    </lineage>
</organism>
<comment type="caution">
    <text evidence="3">The sequence shown here is derived from an EMBL/GenBank/DDBJ whole genome shotgun (WGS) entry which is preliminary data.</text>
</comment>
<evidence type="ECO:0000313" key="3">
    <source>
        <dbReference type="EMBL" id="KAI1723449.1"/>
    </source>
</evidence>
<dbReference type="AlphaFoldDB" id="A0AAD4NFM1"/>
<feature type="compositionally biased region" description="Basic and acidic residues" evidence="1">
    <location>
        <begin position="160"/>
        <end position="172"/>
    </location>
</feature>
<dbReference type="EMBL" id="JAKKPZ010000003">
    <property type="protein sequence ID" value="KAI1723449.1"/>
    <property type="molecule type" value="Genomic_DNA"/>
</dbReference>
<feature type="region of interest" description="Disordered" evidence="1">
    <location>
        <begin position="103"/>
        <end position="127"/>
    </location>
</feature>
<feature type="compositionally biased region" description="Basic and acidic residues" evidence="1">
    <location>
        <begin position="277"/>
        <end position="290"/>
    </location>
</feature>
<keyword evidence="4" id="KW-1185">Reference proteome</keyword>
<feature type="region of interest" description="Disordered" evidence="1">
    <location>
        <begin position="160"/>
        <end position="180"/>
    </location>
</feature>
<name>A0AAD4NFM1_9BILA</name>
<feature type="compositionally biased region" description="Basic and acidic residues" evidence="1">
    <location>
        <begin position="241"/>
        <end position="261"/>
    </location>
</feature>
<sequence>MSLHCVVIILIANVLSGYLLFCCKRIKSEANSEANEVKTPKPKSKTTNINTTTKIIIKPATQNQQQSVHTPSTSDEDQVRMNPESKFVAQAEGLTERTYEVNTVDPREGAKQPRRLTPGELQQKAKEYAKRVRDKELKTAEQKIEQIEIDVKPIELTEEFNKSQKTQDDISRKKGPHLNNKLVEPPAIVAEVTCTEGNSPSRQKSKEIKSVHAKAHKQKSGKMSVGEVTCTQGTQSSETISPERCRAKPLERSQKIKKVESKLPLASHNTVVPVTKETMHAEEQQKETPHRSNTTQKSTPKKNKRNFCTII</sequence>
<accession>A0AAD4NFM1</accession>
<feature type="chain" id="PRO_5042242401" evidence="2">
    <location>
        <begin position="18"/>
        <end position="311"/>
    </location>
</feature>
<feature type="region of interest" description="Disordered" evidence="1">
    <location>
        <begin position="57"/>
        <end position="79"/>
    </location>
</feature>
<protein>
    <submittedName>
        <fullName evidence="3">Uncharacterized protein</fullName>
    </submittedName>
</protein>